<feature type="transmembrane region" description="Helical" evidence="1">
    <location>
        <begin position="133"/>
        <end position="156"/>
    </location>
</feature>
<feature type="transmembrane region" description="Helical" evidence="1">
    <location>
        <begin position="21"/>
        <end position="44"/>
    </location>
</feature>
<protein>
    <recommendedName>
        <fullName evidence="4">Yip1 domain-containing protein</fullName>
    </recommendedName>
</protein>
<dbReference type="AlphaFoldDB" id="A0A1F5ZT98"/>
<evidence type="ECO:0008006" key="4">
    <source>
        <dbReference type="Google" id="ProtNLM"/>
    </source>
</evidence>
<accession>A0A1F5ZT98</accession>
<feature type="transmembrane region" description="Helical" evidence="1">
    <location>
        <begin position="168"/>
        <end position="189"/>
    </location>
</feature>
<dbReference type="Proteomes" id="UP000176923">
    <property type="component" value="Unassembled WGS sequence"/>
</dbReference>
<comment type="caution">
    <text evidence="2">The sequence shown here is derived from an EMBL/GenBank/DDBJ whole genome shotgun (WGS) entry which is preliminary data.</text>
</comment>
<reference evidence="2 3" key="1">
    <citation type="journal article" date="2016" name="Nat. Commun.">
        <title>Thousands of microbial genomes shed light on interconnected biogeochemical processes in an aquifer system.</title>
        <authorList>
            <person name="Anantharaman K."/>
            <person name="Brown C.T."/>
            <person name="Hug L.A."/>
            <person name="Sharon I."/>
            <person name="Castelle C.J."/>
            <person name="Probst A.J."/>
            <person name="Thomas B.C."/>
            <person name="Singh A."/>
            <person name="Wilkins M.J."/>
            <person name="Karaoz U."/>
            <person name="Brodie E.L."/>
            <person name="Williams K.H."/>
            <person name="Hubbard S.S."/>
            <person name="Banfield J.F."/>
        </authorList>
    </citation>
    <scope>NUCLEOTIDE SEQUENCE [LARGE SCALE GENOMIC DNA]</scope>
</reference>
<sequence>MSFLKTSWGCFNRPYETYRKISSGSFNLLSTFFIFFFVCVYFAWESLIRTPFRSPYVLTYNFGLSFLAAATGFSLIVGILYFLGEKTHEKISLERVVILWSYSLLPTVIWFFSTSLIYMILPPPRTLSVWGKGFSIVFISFSIALLGWKIILYYLTLRFGLRISLKKILTVSFVVIPIIAIYSLGMYYLRIFRIPFI</sequence>
<keyword evidence="1" id="KW-0812">Transmembrane</keyword>
<evidence type="ECO:0000313" key="3">
    <source>
        <dbReference type="Proteomes" id="UP000176923"/>
    </source>
</evidence>
<dbReference type="EMBL" id="MFJL01000019">
    <property type="protein sequence ID" value="OGG15700.1"/>
    <property type="molecule type" value="Genomic_DNA"/>
</dbReference>
<evidence type="ECO:0000313" key="2">
    <source>
        <dbReference type="EMBL" id="OGG15700.1"/>
    </source>
</evidence>
<gene>
    <name evidence="2" type="ORF">A3D77_01580</name>
</gene>
<name>A0A1F5ZT98_9BACT</name>
<proteinExistence type="predicted"/>
<keyword evidence="1" id="KW-1133">Transmembrane helix</keyword>
<feature type="transmembrane region" description="Helical" evidence="1">
    <location>
        <begin position="64"/>
        <end position="84"/>
    </location>
</feature>
<feature type="transmembrane region" description="Helical" evidence="1">
    <location>
        <begin position="96"/>
        <end position="121"/>
    </location>
</feature>
<evidence type="ECO:0000256" key="1">
    <source>
        <dbReference type="SAM" id="Phobius"/>
    </source>
</evidence>
<keyword evidence="1" id="KW-0472">Membrane</keyword>
<organism evidence="2 3">
    <name type="scientific">Candidatus Gottesmanbacteria bacterium RIFCSPHIGHO2_02_FULL_39_11</name>
    <dbReference type="NCBI Taxonomy" id="1798382"/>
    <lineage>
        <taxon>Bacteria</taxon>
        <taxon>Candidatus Gottesmaniibacteriota</taxon>
    </lineage>
</organism>